<sequence>MTTEIGQEIKKVRIEKAMTLKNVAESTGYSISFLSQLERGKSSATLESIKKIAVALEVSPSRFFEENQEAREVPSSDITKNRGRKSGIFYEDLGTNLVNKDFIPMLITLQPGETEGSPIVHAGQEFVFVLEGKLTVQIEGIDHELLPGERIMYVSARPHYWFNYGEHETRFLCVSSGI</sequence>
<dbReference type="InterPro" id="IPR010982">
    <property type="entry name" value="Lambda_DNA-bd_dom_sf"/>
</dbReference>
<dbReference type="InterPro" id="IPR011051">
    <property type="entry name" value="RmlC_Cupin_sf"/>
</dbReference>
<dbReference type="Proteomes" id="UP001303532">
    <property type="component" value="Chromosome"/>
</dbReference>
<evidence type="ECO:0000313" key="3">
    <source>
        <dbReference type="EMBL" id="WOV83775.1"/>
    </source>
</evidence>
<keyword evidence="1" id="KW-0238">DNA-binding</keyword>
<dbReference type="PANTHER" id="PTHR46797">
    <property type="entry name" value="HTH-TYPE TRANSCRIPTIONAL REGULATOR"/>
    <property type="match status" value="1"/>
</dbReference>
<dbReference type="PROSITE" id="PS50943">
    <property type="entry name" value="HTH_CROC1"/>
    <property type="match status" value="1"/>
</dbReference>
<gene>
    <name evidence="3" type="ORF">PGH26_12955</name>
</gene>
<dbReference type="Pfam" id="PF07883">
    <property type="entry name" value="Cupin_2"/>
    <property type="match status" value="1"/>
</dbReference>
<feature type="domain" description="HTH cro/C1-type" evidence="2">
    <location>
        <begin position="9"/>
        <end position="63"/>
    </location>
</feature>
<reference evidence="3 4" key="1">
    <citation type="submission" date="2023-01" db="EMBL/GenBank/DDBJ databases">
        <title>Sporosarcina sp. nov., isolated from Korean tranditional fermented seafood 'Jeotgal'.</title>
        <authorList>
            <person name="Yang A.-I."/>
        </authorList>
    </citation>
    <scope>NUCLEOTIDE SEQUENCE [LARGE SCALE GENOMIC DNA]</scope>
    <source>
        <strain evidence="3 4">B2O-1</strain>
    </source>
</reference>
<evidence type="ECO:0000259" key="2">
    <source>
        <dbReference type="PROSITE" id="PS50943"/>
    </source>
</evidence>
<keyword evidence="4" id="KW-1185">Reference proteome</keyword>
<evidence type="ECO:0000313" key="4">
    <source>
        <dbReference type="Proteomes" id="UP001303532"/>
    </source>
</evidence>
<dbReference type="Gene3D" id="2.60.120.10">
    <property type="entry name" value="Jelly Rolls"/>
    <property type="match status" value="1"/>
</dbReference>
<accession>A0ABZ0KU46</accession>
<name>A0ABZ0KU46_9BACL</name>
<dbReference type="RefSeq" id="WP_323691461.1">
    <property type="nucleotide sequence ID" value="NZ_CP116341.1"/>
</dbReference>
<organism evidence="3 4">
    <name type="scientific">Sporosarcina jeotgali</name>
    <dbReference type="NCBI Taxonomy" id="3020056"/>
    <lineage>
        <taxon>Bacteria</taxon>
        <taxon>Bacillati</taxon>
        <taxon>Bacillota</taxon>
        <taxon>Bacilli</taxon>
        <taxon>Bacillales</taxon>
        <taxon>Caryophanaceae</taxon>
        <taxon>Sporosarcina</taxon>
    </lineage>
</organism>
<dbReference type="InterPro" id="IPR050807">
    <property type="entry name" value="TransReg_Diox_bact_type"/>
</dbReference>
<evidence type="ECO:0000256" key="1">
    <source>
        <dbReference type="ARBA" id="ARBA00023125"/>
    </source>
</evidence>
<dbReference type="EMBL" id="CP116341">
    <property type="protein sequence ID" value="WOV83775.1"/>
    <property type="molecule type" value="Genomic_DNA"/>
</dbReference>
<dbReference type="SUPFAM" id="SSF51182">
    <property type="entry name" value="RmlC-like cupins"/>
    <property type="match status" value="1"/>
</dbReference>
<dbReference type="SUPFAM" id="SSF47413">
    <property type="entry name" value="lambda repressor-like DNA-binding domains"/>
    <property type="match status" value="1"/>
</dbReference>
<dbReference type="InterPro" id="IPR013096">
    <property type="entry name" value="Cupin_2"/>
</dbReference>
<dbReference type="Gene3D" id="1.10.260.40">
    <property type="entry name" value="lambda repressor-like DNA-binding domains"/>
    <property type="match status" value="1"/>
</dbReference>
<proteinExistence type="predicted"/>
<dbReference type="CDD" id="cd00093">
    <property type="entry name" value="HTH_XRE"/>
    <property type="match status" value="1"/>
</dbReference>
<dbReference type="InterPro" id="IPR014710">
    <property type="entry name" value="RmlC-like_jellyroll"/>
</dbReference>
<dbReference type="PANTHER" id="PTHR46797:SF25">
    <property type="entry name" value="TRANSCRIPTIONAL REGULATOR"/>
    <property type="match status" value="1"/>
</dbReference>
<dbReference type="InterPro" id="IPR001387">
    <property type="entry name" value="Cro/C1-type_HTH"/>
</dbReference>
<dbReference type="SMART" id="SM00530">
    <property type="entry name" value="HTH_XRE"/>
    <property type="match status" value="1"/>
</dbReference>
<protein>
    <submittedName>
        <fullName evidence="3">Cupin domain-containing protein</fullName>
    </submittedName>
</protein>
<dbReference type="Pfam" id="PF01381">
    <property type="entry name" value="HTH_3"/>
    <property type="match status" value="1"/>
</dbReference>
<dbReference type="CDD" id="cd02209">
    <property type="entry name" value="cupin_XRE_C"/>
    <property type="match status" value="1"/>
</dbReference>